<dbReference type="EMBL" id="CP002009">
    <property type="protein sequence ID" value="ADG13272.1"/>
    <property type="molecule type" value="Genomic_DNA"/>
</dbReference>
<evidence type="ECO:0000259" key="10">
    <source>
        <dbReference type="Pfam" id="PF23783"/>
    </source>
</evidence>
<dbReference type="Gene3D" id="3.90.600.20">
    <property type="match status" value="1"/>
</dbReference>
<dbReference type="Proteomes" id="UP000002061">
    <property type="component" value="Chromosome"/>
</dbReference>
<dbReference type="InterPro" id="IPR012340">
    <property type="entry name" value="NA-bd_OB-fold"/>
</dbReference>
<dbReference type="HOGENOM" id="CLU_675459_0_0_2"/>
<sequence length="420" mass="48808">MFIGIDDTDSRKKFCTTYLATLIYEELKKSYTLNIPKLIRLNPMVKYKTRGNGGVCIEILDDLEKRDKEEVREITIKFVEKYSDLSSDQTNPGIVFLDREKFKENREILRNYYKEALFNILSLEYAEKVIKRVGGGFIKFKKGLGIIGALGAISSEPPYTYELLAYRKKENWGKRREIDERSVIEMDRKTFPYTFDNYDYENEKVLITPNTPCPVLFGIRGINIKTLIDAYFMVKGEKPERFMIFKTNHGTDVHLRVMKIRDIYPNTGVIVYGKVSEKPRDIEGGHVIFKLSDDTGNIDCIAYEPTKGFRETIRKLIPGDFVAVYGTVREEPLTINIEKIKILKLEKIYRLNKRCPHCGGTLKAKGKKVGYKCKRCKKVIKYEEIEKEEIKRDLKIGFYEVPGVARRHLSKPIQLIDLIK</sequence>
<dbReference type="OrthoDB" id="39189at2157"/>
<organism evidence="11 12">
    <name type="scientific">Methanocaldococcus infernus (strain DSM 11812 / JCM 15783 / ME)</name>
    <dbReference type="NCBI Taxonomy" id="573063"/>
    <lineage>
        <taxon>Archaea</taxon>
        <taxon>Methanobacteriati</taxon>
        <taxon>Methanobacteriota</taxon>
        <taxon>Methanomada group</taxon>
        <taxon>Methanococci</taxon>
        <taxon>Methanococcales</taxon>
        <taxon>Methanocaldococcaceae</taxon>
        <taxon>Methanocaldococcus</taxon>
    </lineage>
</organism>
<dbReference type="Pfam" id="PF08489">
    <property type="entry name" value="TiaS_FLD"/>
    <property type="match status" value="1"/>
</dbReference>
<dbReference type="GeneID" id="9131610"/>
<dbReference type="PANTHER" id="PTHR40705">
    <property type="entry name" value="TRNA(ILE2) 2-AGMATINYLCYTIDINE SYNTHETASE TIAS"/>
    <property type="match status" value="1"/>
</dbReference>
<evidence type="ECO:0000256" key="6">
    <source>
        <dbReference type="HAMAP-Rule" id="MF_01892"/>
    </source>
</evidence>
<evidence type="ECO:0000256" key="5">
    <source>
        <dbReference type="ARBA" id="ARBA00022840"/>
    </source>
</evidence>
<evidence type="ECO:0000256" key="3">
    <source>
        <dbReference type="ARBA" id="ARBA00022694"/>
    </source>
</evidence>
<dbReference type="InterPro" id="IPR055394">
    <property type="entry name" value="Zn_ribbon_TiaS"/>
</dbReference>
<dbReference type="GO" id="GO:0016879">
    <property type="term" value="F:ligase activity, forming carbon-nitrogen bonds"/>
    <property type="evidence" value="ECO:0007669"/>
    <property type="project" value="UniProtKB-UniRule"/>
</dbReference>
<keyword evidence="3 6" id="KW-0819">tRNA processing</keyword>
<dbReference type="Pfam" id="PF23783">
    <property type="entry name" value="Zn_ribbon_TiaS"/>
    <property type="match status" value="1"/>
</dbReference>
<dbReference type="InterPro" id="IPR013696">
    <property type="entry name" value="TiaS_FLD"/>
</dbReference>
<feature type="domain" description="TiaS C-terminal zinc ribbon" evidence="10">
    <location>
        <begin position="352"/>
        <end position="394"/>
    </location>
</feature>
<dbReference type="EC" id="6.3.4.22" evidence="6"/>
<reference evidence="11" key="1">
    <citation type="submission" date="2010-04" db="EMBL/GenBank/DDBJ databases">
        <title>Complete sequence of Methanocaldococcus infernus ME.</title>
        <authorList>
            <consortium name="US DOE Joint Genome Institute"/>
            <person name="Lucas S."/>
            <person name="Copeland A."/>
            <person name="Lapidus A."/>
            <person name="Cheng J.-F."/>
            <person name="Bruce D."/>
            <person name="Goodwin L."/>
            <person name="Pitluck S."/>
            <person name="Munk A.C."/>
            <person name="Detter J.C."/>
            <person name="Han C."/>
            <person name="Tapia R."/>
            <person name="Land M."/>
            <person name="Hauser L."/>
            <person name="Kyrpides N."/>
            <person name="Mikhailova N."/>
            <person name="Sieprawska-Lupa M."/>
            <person name="Whitman W.B."/>
            <person name="Woyke T."/>
        </authorList>
    </citation>
    <scope>NUCLEOTIDE SEQUENCE [LARGE SCALE GENOMIC DNA]</scope>
    <source>
        <strain evidence="11">ME</strain>
    </source>
</reference>
<dbReference type="GO" id="GO:0005524">
    <property type="term" value="F:ATP binding"/>
    <property type="evidence" value="ECO:0007669"/>
    <property type="project" value="UniProtKB-KW"/>
</dbReference>
<keyword evidence="12" id="KW-1185">Reference proteome</keyword>
<dbReference type="GO" id="GO:0005737">
    <property type="term" value="C:cytoplasm"/>
    <property type="evidence" value="ECO:0007669"/>
    <property type="project" value="UniProtKB-SubCell"/>
</dbReference>
<feature type="domain" description="TiaS-like TCKD" evidence="9">
    <location>
        <begin position="2"/>
        <end position="138"/>
    </location>
</feature>
<evidence type="ECO:0000259" key="7">
    <source>
        <dbReference type="Pfam" id="PF01336"/>
    </source>
</evidence>
<evidence type="ECO:0000313" key="11">
    <source>
        <dbReference type="EMBL" id="ADG13272.1"/>
    </source>
</evidence>
<dbReference type="InterPro" id="IPR004365">
    <property type="entry name" value="NA-bd_OB_tRNA"/>
</dbReference>
<comment type="catalytic activity">
    <reaction evidence="6">
        <text>cytidine(34) in tRNA(Ile2) + agmatine + ATP + H2O = 2-agmatinylcytidine(34) in tRNA(Ile2) + AMP + 2 phosphate + 2 H(+)</text>
        <dbReference type="Rhea" id="RHEA:43608"/>
        <dbReference type="Rhea" id="RHEA-COMP:10625"/>
        <dbReference type="Rhea" id="RHEA-COMP:10626"/>
        <dbReference type="ChEBI" id="CHEBI:15377"/>
        <dbReference type="ChEBI" id="CHEBI:15378"/>
        <dbReference type="ChEBI" id="CHEBI:30616"/>
        <dbReference type="ChEBI" id="CHEBI:43474"/>
        <dbReference type="ChEBI" id="CHEBI:58145"/>
        <dbReference type="ChEBI" id="CHEBI:82748"/>
        <dbReference type="ChEBI" id="CHEBI:83545"/>
        <dbReference type="ChEBI" id="CHEBI:456215"/>
        <dbReference type="EC" id="6.3.4.22"/>
    </reaction>
</comment>
<keyword evidence="5 6" id="KW-0067">ATP-binding</keyword>
<dbReference type="Gene3D" id="2.40.50.1010">
    <property type="match status" value="1"/>
</dbReference>
<comment type="similarity">
    <text evidence="6">Belongs to the TiaS family.</text>
</comment>
<feature type="domain" description="OB" evidence="7">
    <location>
        <begin position="269"/>
        <end position="343"/>
    </location>
</feature>
<protein>
    <recommendedName>
        <fullName evidence="6">tRNA(Ile2) 2-agmatinylcytidine synthetase TiaS</fullName>
        <shortName evidence="6">tRNA(Ile2)-agm2C synthetase</shortName>
        <ecNumber evidence="6">6.3.4.22</ecNumber>
    </recommendedName>
    <alternativeName>
        <fullName evidence="6">tRNA(Ile2) agmatidine synthetase</fullName>
    </alternativeName>
</protein>
<dbReference type="HAMAP" id="MF_01892">
    <property type="entry name" value="tRNA_Ile2_agm2C_synt"/>
    <property type="match status" value="1"/>
</dbReference>
<dbReference type="CDD" id="cd04482">
    <property type="entry name" value="RPA2_OBF_like"/>
    <property type="match status" value="1"/>
</dbReference>
<dbReference type="SUPFAM" id="SSF50249">
    <property type="entry name" value="Nucleic acid-binding proteins"/>
    <property type="match status" value="1"/>
</dbReference>
<evidence type="ECO:0000256" key="1">
    <source>
        <dbReference type="ARBA" id="ARBA00022490"/>
    </source>
</evidence>
<keyword evidence="1 6" id="KW-0963">Cytoplasm</keyword>
<comment type="function">
    <text evidence="6">ATP-dependent agmatine transferase that catalyzes the formation of 2-agmatinylcytidine (agm2C) at the wobble position (C34) of tRNA(Ile2), converting the codon specificity from AUG to AUA.</text>
</comment>
<gene>
    <name evidence="6" type="primary">tiaS</name>
    <name evidence="11" type="ordered locus">Metin_0603</name>
</gene>
<dbReference type="Pfam" id="PF22641">
    <property type="entry name" value="TiaS_TCKD"/>
    <property type="match status" value="1"/>
</dbReference>
<dbReference type="InterPro" id="IPR024913">
    <property type="entry name" value="tRNA_Ile2__agm2C_synt"/>
</dbReference>
<evidence type="ECO:0000259" key="9">
    <source>
        <dbReference type="Pfam" id="PF22641"/>
    </source>
</evidence>
<dbReference type="PANTHER" id="PTHR40705:SF1">
    <property type="entry name" value="TRNA(ILE2) 2-AGMATINYLCYTIDINE SYNTHETASE TIAS"/>
    <property type="match status" value="1"/>
</dbReference>
<feature type="domain" description="TiaS FLD" evidence="8">
    <location>
        <begin position="144"/>
        <end position="254"/>
    </location>
</feature>
<comment type="subcellular location">
    <subcellularLocation>
        <location evidence="6">Cytoplasm</location>
    </subcellularLocation>
</comment>
<dbReference type="AlphaFoldDB" id="D5VRR9"/>
<evidence type="ECO:0000259" key="8">
    <source>
        <dbReference type="Pfam" id="PF08489"/>
    </source>
</evidence>
<evidence type="ECO:0000256" key="2">
    <source>
        <dbReference type="ARBA" id="ARBA00022598"/>
    </source>
</evidence>
<proteinExistence type="inferred from homology"/>
<dbReference type="STRING" id="573063.Metin_0603"/>
<dbReference type="InterPro" id="IPR053870">
    <property type="entry name" value="TiaS-like_TCKD"/>
</dbReference>
<dbReference type="RefSeq" id="WP_013100018.1">
    <property type="nucleotide sequence ID" value="NC_014122.1"/>
</dbReference>
<dbReference type="Pfam" id="PF01336">
    <property type="entry name" value="tRNA_anti-codon"/>
    <property type="match status" value="1"/>
</dbReference>
<dbReference type="eggNOG" id="arCOG01115">
    <property type="taxonomic scope" value="Archaea"/>
</dbReference>
<evidence type="ECO:0000256" key="4">
    <source>
        <dbReference type="ARBA" id="ARBA00022741"/>
    </source>
</evidence>
<name>D5VRR9_METIM</name>
<dbReference type="Gene3D" id="3.30.70.2200">
    <property type="match status" value="1"/>
</dbReference>
<dbReference type="GO" id="GO:0002101">
    <property type="term" value="P:tRNA wobble cytosine modification"/>
    <property type="evidence" value="ECO:0007669"/>
    <property type="project" value="UniProtKB-UniRule"/>
</dbReference>
<accession>D5VRR9</accession>
<dbReference type="KEGG" id="mif:Metin_0603"/>
<keyword evidence="4 6" id="KW-0547">Nucleotide-binding</keyword>
<keyword evidence="2 6" id="KW-0436">Ligase</keyword>
<dbReference type="GO" id="GO:0003676">
    <property type="term" value="F:nucleic acid binding"/>
    <property type="evidence" value="ECO:0007669"/>
    <property type="project" value="InterPro"/>
</dbReference>
<evidence type="ECO:0000313" key="12">
    <source>
        <dbReference type="Proteomes" id="UP000002061"/>
    </source>
</evidence>